<dbReference type="InterPro" id="IPR029056">
    <property type="entry name" value="Ribokinase-like"/>
</dbReference>
<evidence type="ECO:0000259" key="6">
    <source>
        <dbReference type="Pfam" id="PF14951"/>
    </source>
</evidence>
<dbReference type="AlphaFoldDB" id="A0A2B4S2Y6"/>
<protein>
    <submittedName>
        <fullName evidence="7">Ketohexokinase</fullName>
    </submittedName>
</protein>
<dbReference type="OrthoDB" id="5968612at2759"/>
<feature type="region of interest" description="Disordered" evidence="3">
    <location>
        <begin position="28"/>
        <end position="64"/>
    </location>
</feature>
<dbReference type="PANTHER" id="PTHR34347:SF1">
    <property type="entry name" value="DNA REPAIR-SCAFFOLDING PROTEIN"/>
    <property type="match status" value="1"/>
</dbReference>
<reference evidence="8" key="1">
    <citation type="journal article" date="2017" name="bioRxiv">
        <title>Comparative analysis of the genomes of Stylophora pistillata and Acropora digitifera provides evidence for extensive differences between species of corals.</title>
        <authorList>
            <person name="Voolstra C.R."/>
            <person name="Li Y."/>
            <person name="Liew Y.J."/>
            <person name="Baumgarten S."/>
            <person name="Zoccola D."/>
            <person name="Flot J.-F."/>
            <person name="Tambutte S."/>
            <person name="Allemand D."/>
            <person name="Aranda M."/>
        </authorList>
    </citation>
    <scope>NUCLEOTIDE SEQUENCE [LARGE SCALE GENOMIC DNA]</scope>
</reference>
<keyword evidence="1" id="KW-0808">Transferase</keyword>
<dbReference type="Pfam" id="PF14951">
    <property type="entry name" value="DUF4503"/>
    <property type="match status" value="1"/>
</dbReference>
<accession>A0A2B4S2Y6</accession>
<dbReference type="STRING" id="50429.A0A2B4S2Y6"/>
<evidence type="ECO:0000256" key="2">
    <source>
        <dbReference type="ARBA" id="ARBA00022777"/>
    </source>
</evidence>
<dbReference type="EMBL" id="LSMT01000208">
    <property type="protein sequence ID" value="PFX23403.1"/>
    <property type="molecule type" value="Genomic_DNA"/>
</dbReference>
<dbReference type="InterPro" id="IPR028032">
    <property type="entry name" value="DUF4503"/>
</dbReference>
<dbReference type="PANTHER" id="PTHR34347">
    <property type="entry name" value="DNA REPAIR-SCAFFOLDING PROTEIN SPIDR"/>
    <property type="match status" value="1"/>
</dbReference>
<comment type="caution">
    <text evidence="7">The sequence shown here is derived from an EMBL/GenBank/DDBJ whole genome shotgun (WGS) entry which is preliminary data.</text>
</comment>
<dbReference type="InterPro" id="IPR034093">
    <property type="entry name" value="KHK"/>
</dbReference>
<dbReference type="GO" id="GO:0000228">
    <property type="term" value="C:nuclear chromosome"/>
    <property type="evidence" value="ECO:0007669"/>
    <property type="project" value="TreeGrafter"/>
</dbReference>
<dbReference type="SUPFAM" id="SSF53613">
    <property type="entry name" value="Ribokinase-like"/>
    <property type="match status" value="1"/>
</dbReference>
<dbReference type="CDD" id="cd01939">
    <property type="entry name" value="Ketohexokinase"/>
    <property type="match status" value="1"/>
</dbReference>
<feature type="domain" description="DUF4502" evidence="5">
    <location>
        <begin position="242"/>
        <end position="391"/>
    </location>
</feature>
<organism evidence="7 8">
    <name type="scientific">Stylophora pistillata</name>
    <name type="common">Smooth cauliflower coral</name>
    <dbReference type="NCBI Taxonomy" id="50429"/>
    <lineage>
        <taxon>Eukaryota</taxon>
        <taxon>Metazoa</taxon>
        <taxon>Cnidaria</taxon>
        <taxon>Anthozoa</taxon>
        <taxon>Hexacorallia</taxon>
        <taxon>Scleractinia</taxon>
        <taxon>Astrocoeniina</taxon>
        <taxon>Pocilloporidae</taxon>
        <taxon>Stylophora</taxon>
    </lineage>
</organism>
<dbReference type="GO" id="GO:0070202">
    <property type="term" value="P:regulation of establishment of protein localization to chromosome"/>
    <property type="evidence" value="ECO:0007669"/>
    <property type="project" value="TreeGrafter"/>
</dbReference>
<dbReference type="InterPro" id="IPR011611">
    <property type="entry name" value="PfkB_dom"/>
</dbReference>
<evidence type="ECO:0000259" key="4">
    <source>
        <dbReference type="Pfam" id="PF00294"/>
    </source>
</evidence>
<dbReference type="Proteomes" id="UP000225706">
    <property type="component" value="Unassembled WGS sequence"/>
</dbReference>
<dbReference type="InterPro" id="IPR002173">
    <property type="entry name" value="Carboh/pur_kinase_PfkB_CS"/>
</dbReference>
<feature type="region of interest" description="Disordered" evidence="3">
    <location>
        <begin position="253"/>
        <end position="273"/>
    </location>
</feature>
<dbReference type="InterPro" id="IPR028026">
    <property type="entry name" value="DUF4502"/>
</dbReference>
<evidence type="ECO:0000256" key="3">
    <source>
        <dbReference type="SAM" id="MobiDB-lite"/>
    </source>
</evidence>
<keyword evidence="8" id="KW-1185">Reference proteome</keyword>
<gene>
    <name evidence="7" type="primary">Khk</name>
    <name evidence="7" type="ORF">AWC38_SpisGene12024</name>
</gene>
<feature type="compositionally biased region" description="Polar residues" evidence="3">
    <location>
        <begin position="55"/>
        <end position="64"/>
    </location>
</feature>
<dbReference type="InterPro" id="IPR053054">
    <property type="entry name" value="DNA_repair-scaffolding"/>
</dbReference>
<dbReference type="GO" id="GO:0006000">
    <property type="term" value="P:fructose metabolic process"/>
    <property type="evidence" value="ECO:0007669"/>
    <property type="project" value="InterPro"/>
</dbReference>
<dbReference type="Pfam" id="PF00294">
    <property type="entry name" value="PfkB"/>
    <property type="match status" value="1"/>
</dbReference>
<dbReference type="Pfam" id="PF14950">
    <property type="entry name" value="DUF4502"/>
    <property type="match status" value="1"/>
</dbReference>
<keyword evidence="2 7" id="KW-0418">Kinase</keyword>
<dbReference type="GO" id="GO:0005654">
    <property type="term" value="C:nucleoplasm"/>
    <property type="evidence" value="ECO:0007669"/>
    <property type="project" value="TreeGrafter"/>
</dbReference>
<name>A0A2B4S2Y6_STYPI</name>
<dbReference type="PROSITE" id="PS00584">
    <property type="entry name" value="PFKB_KINASES_2"/>
    <property type="match status" value="1"/>
</dbReference>
<feature type="domain" description="DUF4503" evidence="6">
    <location>
        <begin position="573"/>
        <end position="769"/>
    </location>
</feature>
<evidence type="ECO:0000313" key="8">
    <source>
        <dbReference type="Proteomes" id="UP000225706"/>
    </source>
</evidence>
<dbReference type="GO" id="GO:0004454">
    <property type="term" value="F:ketohexokinase activity"/>
    <property type="evidence" value="ECO:0007669"/>
    <property type="project" value="InterPro"/>
</dbReference>
<sequence>MAFRCMTGQAPEYLSSKFIKQAERFTRSGANVRKKRPASSVGWQNSSTRKRRQTSSDSIYYSSKPESVNEIEGFSTDEEDDVLLDSDSASTLCLWRNISKPSIKRKYSDWRSLSEKRVSALDGQRLSHTDPVPKSGDGGDNRGSDFIPDGAHDLLMHCSNTPTEDEIVWCASDEEELPCNVFGDTGGDSNAKCLLSETKQGDAKDENIISDFETDQGSSQESLSADITVLTPTPVSPVVVGTPKTASEWLKQVQQNSPQKSEVEMSPEGRGVGLNYDSAKKKRKFFRSGLAQHLQHIISRENSEKAFWNHRVTETEQSRKTKPSQMDSCLVVQIISDQPQGLIHLTQCLLCSKEISLRQKFLFVLFTCETWRQFALHTGAMVKIYPPWQRLDITGCPWPVLLCTYFCEQHSAPPDQLPAKSLQSPKGGLCVPLNHEFNSSHLHQSPKENFTPSKLLFDDIDGENTKQNTKAVTVSTLLTAQPAQPAQPVRSRSSRGSKPDTSILNAIESSGGCSGVLATFQCLVQRVYCKKTQLTKETERTQSFFLLNEQLRSQAKSVKEIAYEELSWFLLVQDVHGMFAEVQVPARFQDSNDWKSCIANGENQVFVFLNVKVRKRTNRIRSPGLFGVIQSLLCSNDDNNTAKQVDKSKQTVTQENKIEETLSNCAPDFCYVLAVQESSRTMLCQETDDCGDSRKTLGSLYKPDPVRTLNDFLQVQDTVNDPQRVSALCMLLYCRSTGSSTAGNNDYSCPFELFVTDASLKYGTKSLESSDGFLPYVKITGKSSHVLPSELRAVPTNCGMNLSAKHLLLKAQESHELFADSYSVIRKVVPHSTAGANGSLYVESIPEEILESLDTLKPLCLPDLTVHSCLGFIYRMEDLDIVNTCERYPNEDEDVRAISQLWQTGGNACNTSTVLAGLGIDCELFGTMSCGPQADFLCQQIREQKIRYDNCVFHKNCGTPASCAVLSLNRGSRTIVHSRNNLPELEVADFVKLNLTNYRWIHFEGRRNEKAIVQMIEKIEGFNANRSCDEKITVSVELEKPRESLLLLLNKADVVFISKEFARFRGFSSSAEAVKSICDKVKSGAVLICAWGEEGADGIGPDGEIKHSNVYPPEIVIDTLGAGDTFNAGVIYGLHGGLTLQGTLDFACFLAGVKCGIQGYNGLAKAAASHHCGETCMKGLLSKT</sequence>
<feature type="domain" description="Carbohydrate kinase PfkB" evidence="4">
    <location>
        <begin position="884"/>
        <end position="1156"/>
    </location>
</feature>
<evidence type="ECO:0000259" key="5">
    <source>
        <dbReference type="Pfam" id="PF14950"/>
    </source>
</evidence>
<evidence type="ECO:0000313" key="7">
    <source>
        <dbReference type="EMBL" id="PFX23403.1"/>
    </source>
</evidence>
<evidence type="ECO:0000256" key="1">
    <source>
        <dbReference type="ARBA" id="ARBA00022679"/>
    </source>
</evidence>
<proteinExistence type="predicted"/>
<dbReference type="GO" id="GO:0000724">
    <property type="term" value="P:double-strand break repair via homologous recombination"/>
    <property type="evidence" value="ECO:0007669"/>
    <property type="project" value="TreeGrafter"/>
</dbReference>
<dbReference type="Gene3D" id="3.40.1190.20">
    <property type="match status" value="1"/>
</dbReference>
<feature type="region of interest" description="Disordered" evidence="3">
    <location>
        <begin position="481"/>
        <end position="500"/>
    </location>
</feature>
<feature type="region of interest" description="Disordered" evidence="3">
    <location>
        <begin position="120"/>
        <end position="148"/>
    </location>
</feature>